<dbReference type="EMBL" id="JAUEPP010000002">
    <property type="protein sequence ID" value="KAK3351832.1"/>
    <property type="molecule type" value="Genomic_DNA"/>
</dbReference>
<keyword evidence="2" id="KW-1133">Transmembrane helix</keyword>
<evidence type="ECO:0000256" key="2">
    <source>
        <dbReference type="SAM" id="Phobius"/>
    </source>
</evidence>
<sequence length="156" mass="17523">MKRERERETLREKRERERSGERERRARPAKTKRSPSDKLMLMLMLICRIAFQNALFLMIVVVAGWCGGASRNVARPVAPGSGKCWHSRVMWGVNSGRGTVQGEREVKVASRGGCPETARRDLIELEASLLPFDALVDDSAVVMSTVSNQVSPRTQR</sequence>
<keyword evidence="2" id="KW-0472">Membrane</keyword>
<name>A0AAE0MUU3_9PEZI</name>
<protein>
    <submittedName>
        <fullName evidence="3">Uncharacterized protein</fullName>
    </submittedName>
</protein>
<feature type="region of interest" description="Disordered" evidence="1">
    <location>
        <begin position="1"/>
        <end position="33"/>
    </location>
</feature>
<feature type="compositionally biased region" description="Basic and acidic residues" evidence="1">
    <location>
        <begin position="1"/>
        <end position="26"/>
    </location>
</feature>
<reference evidence="3" key="2">
    <citation type="submission" date="2023-06" db="EMBL/GenBank/DDBJ databases">
        <authorList>
            <consortium name="Lawrence Berkeley National Laboratory"/>
            <person name="Haridas S."/>
            <person name="Hensen N."/>
            <person name="Bonometti L."/>
            <person name="Westerberg I."/>
            <person name="Brannstrom I.O."/>
            <person name="Guillou S."/>
            <person name="Cros-Aarteil S."/>
            <person name="Calhoun S."/>
            <person name="Kuo A."/>
            <person name="Mondo S."/>
            <person name="Pangilinan J."/>
            <person name="Riley R."/>
            <person name="Labutti K."/>
            <person name="Andreopoulos B."/>
            <person name="Lipzen A."/>
            <person name="Chen C."/>
            <person name="Yanf M."/>
            <person name="Daum C."/>
            <person name="Ng V."/>
            <person name="Clum A."/>
            <person name="Steindorff A."/>
            <person name="Ohm R."/>
            <person name="Martin F."/>
            <person name="Silar P."/>
            <person name="Natvig D."/>
            <person name="Lalanne C."/>
            <person name="Gautier V."/>
            <person name="Ament-Velasquez S.L."/>
            <person name="Kruys A."/>
            <person name="Hutchinson M.I."/>
            <person name="Powell A.J."/>
            <person name="Barry K."/>
            <person name="Miller A.N."/>
            <person name="Grigoriev I.V."/>
            <person name="Debuchy R."/>
            <person name="Gladieux P."/>
            <person name="Thoren M.H."/>
            <person name="Johannesson H."/>
        </authorList>
    </citation>
    <scope>NUCLEOTIDE SEQUENCE</scope>
    <source>
        <strain evidence="3">CBS 560.94</strain>
    </source>
</reference>
<dbReference type="GeneID" id="87858029"/>
<gene>
    <name evidence="3" type="ORF">B0H65DRAFT_136231</name>
</gene>
<proteinExistence type="predicted"/>
<accession>A0AAE0MUU3</accession>
<dbReference type="RefSeq" id="XP_062685127.1">
    <property type="nucleotide sequence ID" value="XM_062820875.1"/>
</dbReference>
<comment type="caution">
    <text evidence="3">The sequence shown here is derived from an EMBL/GenBank/DDBJ whole genome shotgun (WGS) entry which is preliminary data.</text>
</comment>
<keyword evidence="2" id="KW-0812">Transmembrane</keyword>
<feature type="transmembrane region" description="Helical" evidence="2">
    <location>
        <begin position="39"/>
        <end position="65"/>
    </location>
</feature>
<dbReference type="AlphaFoldDB" id="A0AAE0MUU3"/>
<organism evidence="3 4">
    <name type="scientific">Neurospora tetraspora</name>
    <dbReference type="NCBI Taxonomy" id="94610"/>
    <lineage>
        <taxon>Eukaryota</taxon>
        <taxon>Fungi</taxon>
        <taxon>Dikarya</taxon>
        <taxon>Ascomycota</taxon>
        <taxon>Pezizomycotina</taxon>
        <taxon>Sordariomycetes</taxon>
        <taxon>Sordariomycetidae</taxon>
        <taxon>Sordariales</taxon>
        <taxon>Sordariaceae</taxon>
        <taxon>Neurospora</taxon>
    </lineage>
</organism>
<evidence type="ECO:0000313" key="4">
    <source>
        <dbReference type="Proteomes" id="UP001278500"/>
    </source>
</evidence>
<keyword evidence="4" id="KW-1185">Reference proteome</keyword>
<evidence type="ECO:0000256" key="1">
    <source>
        <dbReference type="SAM" id="MobiDB-lite"/>
    </source>
</evidence>
<evidence type="ECO:0000313" key="3">
    <source>
        <dbReference type="EMBL" id="KAK3351832.1"/>
    </source>
</evidence>
<dbReference type="Proteomes" id="UP001278500">
    <property type="component" value="Unassembled WGS sequence"/>
</dbReference>
<reference evidence="3" key="1">
    <citation type="journal article" date="2023" name="Mol. Phylogenet. Evol.">
        <title>Genome-scale phylogeny and comparative genomics of the fungal order Sordariales.</title>
        <authorList>
            <person name="Hensen N."/>
            <person name="Bonometti L."/>
            <person name="Westerberg I."/>
            <person name="Brannstrom I.O."/>
            <person name="Guillou S."/>
            <person name="Cros-Aarteil S."/>
            <person name="Calhoun S."/>
            <person name="Haridas S."/>
            <person name="Kuo A."/>
            <person name="Mondo S."/>
            <person name="Pangilinan J."/>
            <person name="Riley R."/>
            <person name="LaButti K."/>
            <person name="Andreopoulos B."/>
            <person name="Lipzen A."/>
            <person name="Chen C."/>
            <person name="Yan M."/>
            <person name="Daum C."/>
            <person name="Ng V."/>
            <person name="Clum A."/>
            <person name="Steindorff A."/>
            <person name="Ohm R.A."/>
            <person name="Martin F."/>
            <person name="Silar P."/>
            <person name="Natvig D.O."/>
            <person name="Lalanne C."/>
            <person name="Gautier V."/>
            <person name="Ament-Velasquez S.L."/>
            <person name="Kruys A."/>
            <person name="Hutchinson M.I."/>
            <person name="Powell A.J."/>
            <person name="Barry K."/>
            <person name="Miller A.N."/>
            <person name="Grigoriev I.V."/>
            <person name="Debuchy R."/>
            <person name="Gladieux P."/>
            <person name="Hiltunen Thoren M."/>
            <person name="Johannesson H."/>
        </authorList>
    </citation>
    <scope>NUCLEOTIDE SEQUENCE</scope>
    <source>
        <strain evidence="3">CBS 560.94</strain>
    </source>
</reference>